<dbReference type="Pfam" id="PF13472">
    <property type="entry name" value="Lipase_GDSL_2"/>
    <property type="match status" value="1"/>
</dbReference>
<evidence type="ECO:0000313" key="2">
    <source>
        <dbReference type="EMBL" id="CCG46627.1"/>
    </source>
</evidence>
<dbReference type="InterPro" id="IPR036514">
    <property type="entry name" value="SGNH_hydro_sf"/>
</dbReference>
<evidence type="ECO:0000313" key="3">
    <source>
        <dbReference type="Proteomes" id="UP000007397"/>
    </source>
</evidence>
<dbReference type="eggNOG" id="COG2755">
    <property type="taxonomic scope" value="Bacteria"/>
</dbReference>
<proteinExistence type="predicted"/>
<dbReference type="AlphaFoldDB" id="I0JR57"/>
<sequence length="188" mass="21168">MKTFVCFGDSLTARKEGFEEPMLTTKLAKQLNQYEFINAGVSGDNTVDGLSRIEQDVIAHKPDGVTVLFGANDAAFHKSVPLDLYKKNLYKIVERISPEKTILISPAPVDEKVQKARTNEVLDQYASAAREVAEDTGCHFIDFFHQMISLEDYPIKLRGIKNDGLHFGEEGYDFLVQLITKKIKSIRL</sequence>
<feature type="domain" description="SGNH hydrolase-type esterase" evidence="1">
    <location>
        <begin position="6"/>
        <end position="173"/>
    </location>
</feature>
<dbReference type="InterPro" id="IPR013830">
    <property type="entry name" value="SGNH_hydro"/>
</dbReference>
<dbReference type="RefSeq" id="WP_014644515.1">
    <property type="nucleotide sequence ID" value="NC_017668.1"/>
</dbReference>
<dbReference type="PANTHER" id="PTHR14209:SF19">
    <property type="entry name" value="ISOAMYL ACETATE-HYDROLYZING ESTERASE 1 HOMOLOG"/>
    <property type="match status" value="1"/>
</dbReference>
<dbReference type="EMBL" id="HE717023">
    <property type="protein sequence ID" value="CCG46627.1"/>
    <property type="molecule type" value="Genomic_DNA"/>
</dbReference>
<dbReference type="CDD" id="cd01838">
    <property type="entry name" value="Isoamyl_acetate_hydrolase_like"/>
    <property type="match status" value="1"/>
</dbReference>
<dbReference type="PATRIC" id="fig|866895.3.peg.3323"/>
<dbReference type="InterPro" id="IPR045136">
    <property type="entry name" value="Iah1-like"/>
</dbReference>
<accession>I0JR57</accession>
<dbReference type="Proteomes" id="UP000007397">
    <property type="component" value="Chromosome"/>
</dbReference>
<organism evidence="2 3">
    <name type="scientific">Halobacillus halophilus (strain ATCC 35676 / DSM 2266 / JCM 20832 / KCTC 3685 / LMG 17431 / NBRC 102448 / NCIMB 2269)</name>
    <name type="common">Sporosarcina halophila</name>
    <dbReference type="NCBI Taxonomy" id="866895"/>
    <lineage>
        <taxon>Bacteria</taxon>
        <taxon>Bacillati</taxon>
        <taxon>Bacillota</taxon>
        <taxon>Bacilli</taxon>
        <taxon>Bacillales</taxon>
        <taxon>Bacillaceae</taxon>
        <taxon>Halobacillus</taxon>
    </lineage>
</organism>
<dbReference type="SMR" id="I0JR57"/>
<keyword evidence="3" id="KW-1185">Reference proteome</keyword>
<dbReference type="PANTHER" id="PTHR14209">
    <property type="entry name" value="ISOAMYL ACETATE-HYDROLYZING ESTERASE 1"/>
    <property type="match status" value="1"/>
</dbReference>
<dbReference type="STRING" id="866895.HBHAL_4286"/>
<dbReference type="Gene3D" id="3.40.50.1110">
    <property type="entry name" value="SGNH hydrolase"/>
    <property type="match status" value="1"/>
</dbReference>
<reference evidence="2 3" key="1">
    <citation type="journal article" date="2013" name="Environ. Microbiol.">
        <title>Chloride and organic osmolytes: a hybrid strategy to cope with elevated salinities by the moderately halophilic, chloride-dependent bacterium Halobacillus halophilus.</title>
        <authorList>
            <person name="Saum S.H."/>
            <person name="Pfeiffer F."/>
            <person name="Palm P."/>
            <person name="Rampp M."/>
            <person name="Schuster S.C."/>
            <person name="Muller V."/>
            <person name="Oesterhelt D."/>
        </authorList>
    </citation>
    <scope>NUCLEOTIDE SEQUENCE [LARGE SCALE GENOMIC DNA]</scope>
    <source>
        <strain evidence="3">ATCC 35676 / DSM 2266 / JCM 20832 / KCTC 3685 / LMG 17431 / NBRC 102448 / NCIMB 2269</strain>
    </source>
</reference>
<protein>
    <submittedName>
        <fullName evidence="2">Esterase</fullName>
    </submittedName>
</protein>
<dbReference type="SUPFAM" id="SSF52266">
    <property type="entry name" value="SGNH hydrolase"/>
    <property type="match status" value="1"/>
</dbReference>
<dbReference type="KEGG" id="hhd:HBHAL_4286"/>
<gene>
    <name evidence="2" type="ordered locus">HBHAL_4286</name>
</gene>
<evidence type="ECO:0000259" key="1">
    <source>
        <dbReference type="Pfam" id="PF13472"/>
    </source>
</evidence>
<name>I0JR57_HALH3</name>
<dbReference type="HOGENOM" id="CLU_051989_8_1_9"/>